<gene>
    <name evidence="2" type="ORF">GCM10007933_19940</name>
</gene>
<protein>
    <submittedName>
        <fullName evidence="2">Uncharacterized protein</fullName>
    </submittedName>
</protein>
<keyword evidence="1" id="KW-0812">Transmembrane</keyword>
<evidence type="ECO:0000313" key="2">
    <source>
        <dbReference type="EMBL" id="GLT22534.1"/>
    </source>
</evidence>
<accession>A0ABQ6FC40</accession>
<comment type="caution">
    <text evidence="2">The sequence shown here is derived from an EMBL/GenBank/DDBJ whole genome shotgun (WGS) entry which is preliminary data.</text>
</comment>
<dbReference type="Proteomes" id="UP001157167">
    <property type="component" value="Unassembled WGS sequence"/>
</dbReference>
<feature type="transmembrane region" description="Helical" evidence="1">
    <location>
        <begin position="12"/>
        <end position="32"/>
    </location>
</feature>
<feature type="transmembrane region" description="Helical" evidence="1">
    <location>
        <begin position="38"/>
        <end position="58"/>
    </location>
</feature>
<evidence type="ECO:0000256" key="1">
    <source>
        <dbReference type="SAM" id="Phobius"/>
    </source>
</evidence>
<keyword evidence="1" id="KW-1133">Transmembrane helix</keyword>
<organism evidence="2 3">
    <name type="scientific">Zoogloea oryzae</name>
    <dbReference type="NCBI Taxonomy" id="310767"/>
    <lineage>
        <taxon>Bacteria</taxon>
        <taxon>Pseudomonadati</taxon>
        <taxon>Pseudomonadota</taxon>
        <taxon>Betaproteobacteria</taxon>
        <taxon>Rhodocyclales</taxon>
        <taxon>Zoogloeaceae</taxon>
        <taxon>Zoogloea</taxon>
    </lineage>
</organism>
<dbReference type="EMBL" id="BSPX01000026">
    <property type="protein sequence ID" value="GLT22534.1"/>
    <property type="molecule type" value="Genomic_DNA"/>
</dbReference>
<proteinExistence type="predicted"/>
<keyword evidence="3" id="KW-1185">Reference proteome</keyword>
<reference evidence="3" key="1">
    <citation type="journal article" date="2019" name="Int. J. Syst. Evol. Microbiol.">
        <title>The Global Catalogue of Microorganisms (GCM) 10K type strain sequencing project: providing services to taxonomists for standard genome sequencing and annotation.</title>
        <authorList>
            <consortium name="The Broad Institute Genomics Platform"/>
            <consortium name="The Broad Institute Genome Sequencing Center for Infectious Disease"/>
            <person name="Wu L."/>
            <person name="Ma J."/>
        </authorList>
    </citation>
    <scope>NUCLEOTIDE SEQUENCE [LARGE SCALE GENOMIC DNA]</scope>
    <source>
        <strain evidence="3">NBRC 102407</strain>
    </source>
</reference>
<name>A0ABQ6FC40_9RHOO</name>
<keyword evidence="1" id="KW-0472">Membrane</keyword>
<evidence type="ECO:0000313" key="3">
    <source>
        <dbReference type="Proteomes" id="UP001157167"/>
    </source>
</evidence>
<sequence>MLMDHRKETQQHMRSFCVLSGAVIFLLTLPFMSGVSPGWAFFWGIVGTIASLLLWWVANGVNPSFLDIDPNDSLGANPSTPPAGDTGGFDL</sequence>